<evidence type="ECO:0008006" key="4">
    <source>
        <dbReference type="Google" id="ProtNLM"/>
    </source>
</evidence>
<feature type="transmembrane region" description="Helical" evidence="1">
    <location>
        <begin position="77"/>
        <end position="100"/>
    </location>
</feature>
<evidence type="ECO:0000313" key="2">
    <source>
        <dbReference type="EMBL" id="KAF0740375.1"/>
    </source>
</evidence>
<feature type="transmembrane region" description="Helical" evidence="1">
    <location>
        <begin position="46"/>
        <end position="65"/>
    </location>
</feature>
<dbReference type="EMBL" id="VJMJ01000052">
    <property type="protein sequence ID" value="KAF0740375.1"/>
    <property type="molecule type" value="Genomic_DNA"/>
</dbReference>
<name>A0A6G0XJ39_9STRA</name>
<comment type="caution">
    <text evidence="2">The sequence shown here is derived from an EMBL/GenBank/DDBJ whole genome shotgun (WGS) entry which is preliminary data.</text>
</comment>
<keyword evidence="1" id="KW-0472">Membrane</keyword>
<feature type="transmembrane region" description="Helical" evidence="1">
    <location>
        <begin position="106"/>
        <end position="126"/>
    </location>
</feature>
<organism evidence="2 3">
    <name type="scientific">Aphanomyces euteiches</name>
    <dbReference type="NCBI Taxonomy" id="100861"/>
    <lineage>
        <taxon>Eukaryota</taxon>
        <taxon>Sar</taxon>
        <taxon>Stramenopiles</taxon>
        <taxon>Oomycota</taxon>
        <taxon>Saprolegniomycetes</taxon>
        <taxon>Saprolegniales</taxon>
        <taxon>Verrucalvaceae</taxon>
        <taxon>Aphanomyces</taxon>
    </lineage>
</organism>
<keyword evidence="3" id="KW-1185">Reference proteome</keyword>
<feature type="transmembrane region" description="Helical" evidence="1">
    <location>
        <begin position="21"/>
        <end position="40"/>
    </location>
</feature>
<gene>
    <name evidence="2" type="ORF">Ae201684_004112</name>
</gene>
<sequence length="161" mass="17089">MADLTEFTTYPANRVVLARGLVLLSTIISFFCCTAVTGASAGDYAFIANFMAIGYTLLHAYFVTYQKNVSFAHMTQLIVDGVLAILLLAGAIAVIAYPWYKIPAAGTVTFIFMFVATLGQVLVIVFQIMGADRTGNQLAATPQDAYVAPTTDVNTGAAAQA</sequence>
<accession>A0A6G0XJ39</accession>
<keyword evidence="1" id="KW-0812">Transmembrane</keyword>
<proteinExistence type="predicted"/>
<keyword evidence="1" id="KW-1133">Transmembrane helix</keyword>
<protein>
    <recommendedName>
        <fullName evidence="4">MARVEL domain-containing protein</fullName>
    </recommendedName>
</protein>
<evidence type="ECO:0000313" key="3">
    <source>
        <dbReference type="Proteomes" id="UP000481153"/>
    </source>
</evidence>
<evidence type="ECO:0000256" key="1">
    <source>
        <dbReference type="SAM" id="Phobius"/>
    </source>
</evidence>
<reference evidence="2 3" key="1">
    <citation type="submission" date="2019-07" db="EMBL/GenBank/DDBJ databases">
        <title>Genomics analysis of Aphanomyces spp. identifies a new class of oomycete effector associated with host adaptation.</title>
        <authorList>
            <person name="Gaulin E."/>
        </authorList>
    </citation>
    <scope>NUCLEOTIDE SEQUENCE [LARGE SCALE GENOMIC DNA]</scope>
    <source>
        <strain evidence="2 3">ATCC 201684</strain>
    </source>
</reference>
<dbReference type="AlphaFoldDB" id="A0A6G0XJ39"/>
<dbReference type="VEuPathDB" id="FungiDB:AeMF1_019445"/>
<dbReference type="Proteomes" id="UP000481153">
    <property type="component" value="Unassembled WGS sequence"/>
</dbReference>